<sequence length="200" mass="20517">MDPIEVREERVSTTTPAVPATPVVPAAPVVPPADAAPAERGFPVHGTEATAPVEQVPVAAAPVAAAPVAAAPVAAAPVAAAPVAPAAGTSVYSSRVGVYPIGYRAIQLIWLIAAVVDIILALNFIFRAANANNTGFAHYIRRLGGWLAAPFNGIFNNTATNGTVLRWSDVLAIAVYTVAAWIVTKLVRISATPRSGVNTV</sequence>
<protein>
    <recommendedName>
        <fullName evidence="4">YggT family protein</fullName>
    </recommendedName>
</protein>
<dbReference type="AlphaFoldDB" id="A0A934JWE4"/>
<name>A0A934JWE4_9BACT</name>
<reference evidence="2 3" key="1">
    <citation type="submission" date="2020-10" db="EMBL/GenBank/DDBJ databases">
        <title>Ca. Dormibacterota MAGs.</title>
        <authorList>
            <person name="Montgomery K."/>
        </authorList>
    </citation>
    <scope>NUCLEOTIDE SEQUENCE [LARGE SCALE GENOMIC DNA]</scope>
    <source>
        <strain evidence="2">SC8812_S17_18</strain>
    </source>
</reference>
<feature type="transmembrane region" description="Helical" evidence="1">
    <location>
        <begin position="164"/>
        <end position="184"/>
    </location>
</feature>
<proteinExistence type="predicted"/>
<accession>A0A934JWE4</accession>
<comment type="caution">
    <text evidence="2">The sequence shown here is derived from an EMBL/GenBank/DDBJ whole genome shotgun (WGS) entry which is preliminary data.</text>
</comment>
<keyword evidence="1" id="KW-1133">Transmembrane helix</keyword>
<gene>
    <name evidence="2" type="ORF">JF886_05185</name>
</gene>
<evidence type="ECO:0000256" key="1">
    <source>
        <dbReference type="SAM" id="Phobius"/>
    </source>
</evidence>
<feature type="transmembrane region" description="Helical" evidence="1">
    <location>
        <begin position="108"/>
        <end position="126"/>
    </location>
</feature>
<dbReference type="EMBL" id="JAEKNS010000059">
    <property type="protein sequence ID" value="MBJ7594250.1"/>
    <property type="molecule type" value="Genomic_DNA"/>
</dbReference>
<dbReference type="Proteomes" id="UP000606991">
    <property type="component" value="Unassembled WGS sequence"/>
</dbReference>
<organism evidence="2 3">
    <name type="scientific">Candidatus Aeolococcus gillhamiae</name>
    <dbReference type="NCBI Taxonomy" id="3127015"/>
    <lineage>
        <taxon>Bacteria</taxon>
        <taxon>Bacillati</taxon>
        <taxon>Candidatus Dormiibacterota</taxon>
        <taxon>Candidatus Dormibacteria</taxon>
        <taxon>Candidatus Aeolococcales</taxon>
        <taxon>Candidatus Aeolococcaceae</taxon>
        <taxon>Candidatus Aeolococcus</taxon>
    </lineage>
</organism>
<dbReference type="RefSeq" id="WP_337310272.1">
    <property type="nucleotide sequence ID" value="NZ_JAEKNS010000059.1"/>
</dbReference>
<keyword evidence="1" id="KW-0812">Transmembrane</keyword>
<evidence type="ECO:0000313" key="2">
    <source>
        <dbReference type="EMBL" id="MBJ7594250.1"/>
    </source>
</evidence>
<keyword evidence="1" id="KW-0472">Membrane</keyword>
<evidence type="ECO:0008006" key="4">
    <source>
        <dbReference type="Google" id="ProtNLM"/>
    </source>
</evidence>
<evidence type="ECO:0000313" key="3">
    <source>
        <dbReference type="Proteomes" id="UP000606991"/>
    </source>
</evidence>